<feature type="region of interest" description="Disordered" evidence="1">
    <location>
        <begin position="1"/>
        <end position="23"/>
    </location>
</feature>
<proteinExistence type="predicted"/>
<dbReference type="Proteomes" id="UP000001918">
    <property type="component" value="Chromosome"/>
</dbReference>
<dbReference type="EMBL" id="CP001738">
    <property type="protein sequence ID" value="ACY98698.1"/>
    <property type="molecule type" value="Genomic_DNA"/>
</dbReference>
<dbReference type="HOGENOM" id="CLU_131550_3_3_11"/>
<protein>
    <recommendedName>
        <fullName evidence="2">DUF397 domain-containing protein</fullName>
    </recommendedName>
</protein>
<evidence type="ECO:0000259" key="2">
    <source>
        <dbReference type="Pfam" id="PF04149"/>
    </source>
</evidence>
<evidence type="ECO:0000313" key="4">
    <source>
        <dbReference type="Proteomes" id="UP000001918"/>
    </source>
</evidence>
<accession>D1A9L2</accession>
<gene>
    <name evidence="3" type="ordered locus">Tcur_3157</name>
</gene>
<dbReference type="InterPro" id="IPR007278">
    <property type="entry name" value="DUF397"/>
</dbReference>
<evidence type="ECO:0000313" key="3">
    <source>
        <dbReference type="EMBL" id="ACY98698.1"/>
    </source>
</evidence>
<dbReference type="AlphaFoldDB" id="D1A9L2"/>
<organism evidence="3 4">
    <name type="scientific">Thermomonospora curvata (strain ATCC 19995 / DSM 43183 / JCM 3096 / KCTC 9072 / NBRC 15933 / NCIMB 10081 / Henssen B9)</name>
    <dbReference type="NCBI Taxonomy" id="471852"/>
    <lineage>
        <taxon>Bacteria</taxon>
        <taxon>Bacillati</taxon>
        <taxon>Actinomycetota</taxon>
        <taxon>Actinomycetes</taxon>
        <taxon>Streptosporangiales</taxon>
        <taxon>Thermomonosporaceae</taxon>
        <taxon>Thermomonospora</taxon>
    </lineage>
</organism>
<dbReference type="Pfam" id="PF04149">
    <property type="entry name" value="DUF397"/>
    <property type="match status" value="1"/>
</dbReference>
<sequence>MVNRDRSPLARRKSSHSNRGGDRVEIAAVHGAVAIRDSKAPDAPCLLTAVHEWHSPPAAVKYDVLGR</sequence>
<reference evidence="3 4" key="1">
    <citation type="journal article" date="2011" name="Stand. Genomic Sci.">
        <title>Complete genome sequence of Thermomonospora curvata type strain (B9).</title>
        <authorList>
            <person name="Chertkov O."/>
            <person name="Sikorski J."/>
            <person name="Nolan M."/>
            <person name="Lapidus A."/>
            <person name="Lucas S."/>
            <person name="Del Rio T.G."/>
            <person name="Tice H."/>
            <person name="Cheng J.F."/>
            <person name="Goodwin L."/>
            <person name="Pitluck S."/>
            <person name="Liolios K."/>
            <person name="Ivanova N."/>
            <person name="Mavromatis K."/>
            <person name="Mikhailova N."/>
            <person name="Ovchinnikova G."/>
            <person name="Pati A."/>
            <person name="Chen A."/>
            <person name="Palaniappan K."/>
            <person name="Djao O.D."/>
            <person name="Land M."/>
            <person name="Hauser L."/>
            <person name="Chang Y.J."/>
            <person name="Jeffries C.D."/>
            <person name="Brettin T."/>
            <person name="Han C."/>
            <person name="Detter J.C."/>
            <person name="Rohde M."/>
            <person name="Goker M."/>
            <person name="Woyke T."/>
            <person name="Bristow J."/>
            <person name="Eisen J.A."/>
            <person name="Markowitz V."/>
            <person name="Hugenholtz P."/>
            <person name="Klenk H.P."/>
            <person name="Kyrpides N.C."/>
        </authorList>
    </citation>
    <scope>NUCLEOTIDE SEQUENCE [LARGE SCALE GENOMIC DNA]</scope>
    <source>
        <strain evidence="4">ATCC 19995 / DSM 43183 / JCM 3096 / KCTC 9072 / NBRC 15933 / NCIMB 10081 / Henssen B9</strain>
    </source>
</reference>
<dbReference type="KEGG" id="tcu:Tcur_3157"/>
<dbReference type="OrthoDB" id="3431580at2"/>
<keyword evidence="4" id="KW-1185">Reference proteome</keyword>
<name>D1A9L2_THECD</name>
<feature type="domain" description="DUF397" evidence="2">
    <location>
        <begin position="12"/>
        <end position="55"/>
    </location>
</feature>
<dbReference type="RefSeq" id="WP_012853482.1">
    <property type="nucleotide sequence ID" value="NC_013510.1"/>
</dbReference>
<evidence type="ECO:0000256" key="1">
    <source>
        <dbReference type="SAM" id="MobiDB-lite"/>
    </source>
</evidence>